<gene>
    <name evidence="1" type="ORF">CH379_016335</name>
</gene>
<name>A0AAE4U1F5_9LEPT</name>
<accession>A0AAE4U1F5</accession>
<evidence type="ECO:0008006" key="3">
    <source>
        <dbReference type="Google" id="ProtNLM"/>
    </source>
</evidence>
<protein>
    <recommendedName>
        <fullName evidence="3">ParB/Sulfiredoxin domain-containing protein</fullName>
    </recommendedName>
</protein>
<dbReference type="EMBL" id="NPEF02000020">
    <property type="protein sequence ID" value="MDV6237202.1"/>
    <property type="molecule type" value="Genomic_DNA"/>
</dbReference>
<evidence type="ECO:0000313" key="1">
    <source>
        <dbReference type="EMBL" id="MDV6237202.1"/>
    </source>
</evidence>
<dbReference type="AlphaFoldDB" id="A0AAE4U1F5"/>
<sequence length="449" mass="50770">MAKTRIIKLSDLHVNTENYRFEPVGSQKEAIDQMVEDQDDKLFSLAEHIIESGFNPNDRVQVAVSNHDNTKYNVLEGNRRIVALKIAYNPDLLDNPKFSNLKKKFRRLHEENKGKLIKEVECTLYDNPAEADKWIKLKHGGQGTGSGTVGWNSQQIQRFDEKVEGKSSAALQIVKTMNSSKIVPTDIKSKLKDLKITNLNRLISDPDVRDMLGIEINNGIVKSEVEEKEVIKGLIHMFQDLLDPKFKVQKIYTKEDRKDYINKFPKTSKPDLAAKSKKPWQFNGSSGAVSSSTLKAKSSGRAIPKTRDVLIPKSFVLKIKNPKVNAIYHELQKLSVTNYANAVAVSFRVFIELTLDCYIEANNPPQVNVNSSLLTKITEIATDLEKKNIADKYICKGVRSAANNKNDLLGIETWNAYVHNANFSPTGQNLIITWDNIQSFIEKVWENIV</sequence>
<organism evidence="1 2">
    <name type="scientific">Leptospira ellisii</name>
    <dbReference type="NCBI Taxonomy" id="2023197"/>
    <lineage>
        <taxon>Bacteria</taxon>
        <taxon>Pseudomonadati</taxon>
        <taxon>Spirochaetota</taxon>
        <taxon>Spirochaetia</taxon>
        <taxon>Leptospirales</taxon>
        <taxon>Leptospiraceae</taxon>
        <taxon>Leptospira</taxon>
    </lineage>
</organism>
<dbReference type="Proteomes" id="UP000232122">
    <property type="component" value="Unassembled WGS sequence"/>
</dbReference>
<evidence type="ECO:0000313" key="2">
    <source>
        <dbReference type="Proteomes" id="UP000232122"/>
    </source>
</evidence>
<proteinExistence type="predicted"/>
<dbReference type="RefSeq" id="WP_317573642.1">
    <property type="nucleotide sequence ID" value="NZ_NPEF02000020.1"/>
</dbReference>
<keyword evidence="2" id="KW-1185">Reference proteome</keyword>
<reference evidence="1 2" key="1">
    <citation type="journal article" date="2018" name="Microb. Genom.">
        <title>Deciphering the unexplored Leptospira diversity from soils uncovers genomic evolution to virulence.</title>
        <authorList>
            <person name="Thibeaux R."/>
            <person name="Iraola G."/>
            <person name="Ferres I."/>
            <person name="Bierque E."/>
            <person name="Girault D."/>
            <person name="Soupe-Gilbert M.E."/>
            <person name="Picardeau M."/>
            <person name="Goarant C."/>
        </authorList>
    </citation>
    <scope>NUCLEOTIDE SEQUENCE [LARGE SCALE GENOMIC DNA]</scope>
    <source>
        <strain evidence="1 2">ATI7-C-A5</strain>
    </source>
</reference>
<comment type="caution">
    <text evidence="1">The sequence shown here is derived from an EMBL/GenBank/DDBJ whole genome shotgun (WGS) entry which is preliminary data.</text>
</comment>